<evidence type="ECO:0000313" key="2">
    <source>
        <dbReference type="EMBL" id="VUC31964.1"/>
    </source>
</evidence>
<evidence type="ECO:0000313" key="3">
    <source>
        <dbReference type="Proteomes" id="UP000766486"/>
    </source>
</evidence>
<name>A0ABY6UMW4_BIOOC</name>
<dbReference type="EMBL" id="CABFNS010000837">
    <property type="protein sequence ID" value="VUC31964.1"/>
    <property type="molecule type" value="Genomic_DNA"/>
</dbReference>
<comment type="caution">
    <text evidence="2">The sequence shown here is derived from an EMBL/GenBank/DDBJ whole genome shotgun (WGS) entry which is preliminary data.</text>
</comment>
<feature type="region of interest" description="Disordered" evidence="1">
    <location>
        <begin position="98"/>
        <end position="135"/>
    </location>
</feature>
<evidence type="ECO:0000256" key="1">
    <source>
        <dbReference type="SAM" id="MobiDB-lite"/>
    </source>
</evidence>
<keyword evidence="3" id="KW-1185">Reference proteome</keyword>
<proteinExistence type="predicted"/>
<sequence>MPIAVTWGGCSKPGADLCRAQERMALEVAKDGEYEKVIILHAAVHFKVELFAKEQNTKGHKHLIMFQVSGGPGTSNTRYHFSGEGPNFDHSRLVVVNKPPSNCPKKIRERREKEAASSSSQTTGNGSATADGWYGDPWKQATHRYYQKGEWTQHTMNK</sequence>
<organism evidence="2 3">
    <name type="scientific">Bionectria ochroleuca</name>
    <name type="common">Gliocladium roseum</name>
    <dbReference type="NCBI Taxonomy" id="29856"/>
    <lineage>
        <taxon>Eukaryota</taxon>
        <taxon>Fungi</taxon>
        <taxon>Dikarya</taxon>
        <taxon>Ascomycota</taxon>
        <taxon>Pezizomycotina</taxon>
        <taxon>Sordariomycetes</taxon>
        <taxon>Hypocreomycetidae</taxon>
        <taxon>Hypocreales</taxon>
        <taxon>Bionectriaceae</taxon>
        <taxon>Clonostachys</taxon>
    </lineage>
</organism>
<protein>
    <submittedName>
        <fullName evidence="2">Uncharacterized protein</fullName>
    </submittedName>
</protein>
<reference evidence="2 3" key="1">
    <citation type="submission" date="2019-06" db="EMBL/GenBank/DDBJ databases">
        <authorList>
            <person name="Broberg M."/>
        </authorList>
    </citation>
    <scope>NUCLEOTIDE SEQUENCE [LARGE SCALE GENOMIC DNA]</scope>
</reference>
<gene>
    <name evidence="2" type="ORF">CLO192961_LOCUS315818</name>
</gene>
<accession>A0ABY6UMW4</accession>
<dbReference type="Proteomes" id="UP000766486">
    <property type="component" value="Unassembled WGS sequence"/>
</dbReference>